<dbReference type="AlphaFoldDB" id="A0A7Y9K1R2"/>
<dbReference type="RefSeq" id="WP_179509655.1">
    <property type="nucleotide sequence ID" value="NZ_JACCBY010000004.1"/>
</dbReference>
<protein>
    <submittedName>
        <fullName evidence="5">4-coumarate--CoA ligase</fullName>
        <ecNumber evidence="5">6.2.1.12</ecNumber>
    </submittedName>
</protein>
<name>A0A7Y9K1R2_9SPHN</name>
<evidence type="ECO:0000313" key="6">
    <source>
        <dbReference type="Proteomes" id="UP000517753"/>
    </source>
</evidence>
<sequence>MTPPLPRTAVHRIACAIVAAEVRRLRASGQPAPRTDDWPDALPIGEQGLGLDSLEQLGALGALAETFGLDDAALPEESPQSVGDWIDWIMHRHGSEGGTLTVMTSGSTGRPLPCSHGSAELMAEAQVLATHVPGRRRVVALVPAHHLYGIIWTALLPAVLDIAVVARTIGRPLDLTAGDLVVAVPEQWAALRRLTRIMPPDVIGISSAGPLDDALVADLLASGLSRLLDIYGSSETSGIAIRTCPATHYELLPRWHLVPHGESDWQLGDAHGACRDLPDHVERIGARSLRPIGRRDGAVQVGGHKVWPARVADLLQAVEGVAEAAVRLGPDGRLKAFIVPDGSGDPAALAARIERAAADRLSAPERPRSLRFGTALPRNMMGKLQDWA</sequence>
<dbReference type="GO" id="GO:0031956">
    <property type="term" value="F:medium-chain fatty acid-CoA ligase activity"/>
    <property type="evidence" value="ECO:0007669"/>
    <property type="project" value="TreeGrafter"/>
</dbReference>
<dbReference type="Proteomes" id="UP000517753">
    <property type="component" value="Unassembled WGS sequence"/>
</dbReference>
<dbReference type="Pfam" id="PF13193">
    <property type="entry name" value="AMP-binding_C"/>
    <property type="match status" value="1"/>
</dbReference>
<evidence type="ECO:0000259" key="3">
    <source>
        <dbReference type="Pfam" id="PF00501"/>
    </source>
</evidence>
<dbReference type="EC" id="6.2.1.12" evidence="5"/>
<keyword evidence="6" id="KW-1185">Reference proteome</keyword>
<organism evidence="5 6">
    <name type="scientific">Sphingomonas melonis</name>
    <dbReference type="NCBI Taxonomy" id="152682"/>
    <lineage>
        <taxon>Bacteria</taxon>
        <taxon>Pseudomonadati</taxon>
        <taxon>Pseudomonadota</taxon>
        <taxon>Alphaproteobacteria</taxon>
        <taxon>Sphingomonadales</taxon>
        <taxon>Sphingomonadaceae</taxon>
        <taxon>Sphingomonas</taxon>
    </lineage>
</organism>
<comment type="similarity">
    <text evidence="1">Belongs to the ATP-dependent AMP-binding enzyme family.</text>
</comment>
<reference evidence="5 6" key="2">
    <citation type="submission" date="2020-08" db="EMBL/GenBank/DDBJ databases">
        <title>The Agave Microbiome: Exploring the role of microbial communities in plant adaptations to desert environments.</title>
        <authorList>
            <person name="Partida-Martinez L.P."/>
        </authorList>
    </citation>
    <scope>NUCLEOTIDE SEQUENCE [LARGE SCALE GENOMIC DNA]</scope>
    <source>
        <strain evidence="5 6">AS2.3</strain>
    </source>
</reference>
<reference evidence="5 6" key="1">
    <citation type="submission" date="2020-07" db="EMBL/GenBank/DDBJ databases">
        <authorList>
            <person name="Partida-Martinez L."/>
            <person name="Huntemann M."/>
            <person name="Clum A."/>
            <person name="Wang J."/>
            <person name="Palaniappan K."/>
            <person name="Ritter S."/>
            <person name="Chen I.-M."/>
            <person name="Stamatis D."/>
            <person name="Reddy T."/>
            <person name="O'Malley R."/>
            <person name="Daum C."/>
            <person name="Shapiro N."/>
            <person name="Ivanova N."/>
            <person name="Kyrpides N."/>
            <person name="Woyke T."/>
        </authorList>
    </citation>
    <scope>NUCLEOTIDE SEQUENCE [LARGE SCALE GENOMIC DNA]</scope>
    <source>
        <strain evidence="5 6">AS2.3</strain>
    </source>
</reference>
<evidence type="ECO:0000259" key="4">
    <source>
        <dbReference type="Pfam" id="PF13193"/>
    </source>
</evidence>
<feature type="domain" description="AMP-dependent synthetase/ligase" evidence="3">
    <location>
        <begin position="104"/>
        <end position="244"/>
    </location>
</feature>
<evidence type="ECO:0000256" key="2">
    <source>
        <dbReference type="ARBA" id="ARBA00022598"/>
    </source>
</evidence>
<dbReference type="PANTHER" id="PTHR43201:SF5">
    <property type="entry name" value="MEDIUM-CHAIN ACYL-COA LIGASE ACSF2, MITOCHONDRIAL"/>
    <property type="match status" value="1"/>
</dbReference>
<dbReference type="InterPro" id="IPR042099">
    <property type="entry name" value="ANL_N_sf"/>
</dbReference>
<keyword evidence="2 5" id="KW-0436">Ligase</keyword>
<comment type="caution">
    <text evidence="5">The sequence shown here is derived from an EMBL/GenBank/DDBJ whole genome shotgun (WGS) entry which is preliminary data.</text>
</comment>
<gene>
    <name evidence="5" type="ORF">HD841_003055</name>
</gene>
<dbReference type="Pfam" id="PF00501">
    <property type="entry name" value="AMP-binding"/>
    <property type="match status" value="1"/>
</dbReference>
<dbReference type="EMBL" id="JACCBY010000004">
    <property type="protein sequence ID" value="NYD91248.1"/>
    <property type="molecule type" value="Genomic_DNA"/>
</dbReference>
<dbReference type="GO" id="GO:0016207">
    <property type="term" value="F:4-coumarate-CoA ligase activity"/>
    <property type="evidence" value="ECO:0007669"/>
    <property type="project" value="UniProtKB-EC"/>
</dbReference>
<dbReference type="GO" id="GO:0006631">
    <property type="term" value="P:fatty acid metabolic process"/>
    <property type="evidence" value="ECO:0007669"/>
    <property type="project" value="TreeGrafter"/>
</dbReference>
<dbReference type="Gene3D" id="3.30.300.30">
    <property type="match status" value="1"/>
</dbReference>
<dbReference type="InterPro" id="IPR000873">
    <property type="entry name" value="AMP-dep_synth/lig_dom"/>
</dbReference>
<feature type="domain" description="AMP-binding enzyme C-terminal" evidence="4">
    <location>
        <begin position="314"/>
        <end position="383"/>
    </location>
</feature>
<dbReference type="InterPro" id="IPR025110">
    <property type="entry name" value="AMP-bd_C"/>
</dbReference>
<dbReference type="InterPro" id="IPR045851">
    <property type="entry name" value="AMP-bd_C_sf"/>
</dbReference>
<evidence type="ECO:0000313" key="5">
    <source>
        <dbReference type="EMBL" id="NYD91248.1"/>
    </source>
</evidence>
<dbReference type="SUPFAM" id="SSF56801">
    <property type="entry name" value="Acetyl-CoA synthetase-like"/>
    <property type="match status" value="1"/>
</dbReference>
<dbReference type="Gene3D" id="3.40.50.12780">
    <property type="entry name" value="N-terminal domain of ligase-like"/>
    <property type="match status" value="1"/>
</dbReference>
<evidence type="ECO:0000256" key="1">
    <source>
        <dbReference type="ARBA" id="ARBA00006432"/>
    </source>
</evidence>
<proteinExistence type="inferred from homology"/>
<accession>A0A7Y9K1R2</accession>
<dbReference type="PANTHER" id="PTHR43201">
    <property type="entry name" value="ACYL-COA SYNTHETASE"/>
    <property type="match status" value="1"/>
</dbReference>